<dbReference type="Gene3D" id="3.20.20.370">
    <property type="entry name" value="Glycoside hydrolase/deacetylase"/>
    <property type="match status" value="1"/>
</dbReference>
<keyword evidence="6" id="KW-1185">Reference proteome</keyword>
<evidence type="ECO:0000256" key="1">
    <source>
        <dbReference type="ARBA" id="ARBA00004613"/>
    </source>
</evidence>
<dbReference type="Proteomes" id="UP001515100">
    <property type="component" value="Unassembled WGS sequence"/>
</dbReference>
<dbReference type="AlphaFoldDB" id="A0A641ARW7"/>
<keyword evidence="2" id="KW-0732">Signal</keyword>
<feature type="compositionally biased region" description="Basic residues" evidence="3">
    <location>
        <begin position="22"/>
        <end position="33"/>
    </location>
</feature>
<dbReference type="GO" id="GO:0016810">
    <property type="term" value="F:hydrolase activity, acting on carbon-nitrogen (but not peptide) bonds"/>
    <property type="evidence" value="ECO:0007669"/>
    <property type="project" value="InterPro"/>
</dbReference>
<feature type="domain" description="NodB homology" evidence="4">
    <location>
        <begin position="118"/>
        <end position="294"/>
    </location>
</feature>
<evidence type="ECO:0000313" key="6">
    <source>
        <dbReference type="Proteomes" id="UP001515100"/>
    </source>
</evidence>
<dbReference type="OrthoDB" id="9782872at2"/>
<evidence type="ECO:0000313" key="5">
    <source>
        <dbReference type="EMBL" id="KAA1380689.1"/>
    </source>
</evidence>
<feature type="compositionally biased region" description="Basic residues" evidence="3">
    <location>
        <begin position="1"/>
        <end position="14"/>
    </location>
</feature>
<dbReference type="GO" id="GO:0005576">
    <property type="term" value="C:extracellular region"/>
    <property type="evidence" value="ECO:0007669"/>
    <property type="project" value="UniProtKB-SubCell"/>
</dbReference>
<dbReference type="PANTHER" id="PTHR34216:SF3">
    <property type="entry name" value="POLY-BETA-1,6-N-ACETYL-D-GLUCOSAMINE N-DEACETYLASE"/>
    <property type="match status" value="1"/>
</dbReference>
<dbReference type="InterPro" id="IPR011330">
    <property type="entry name" value="Glyco_hydro/deAcase_b/a-brl"/>
</dbReference>
<dbReference type="CDD" id="cd10918">
    <property type="entry name" value="CE4_NodB_like_5s_6s"/>
    <property type="match status" value="1"/>
</dbReference>
<dbReference type="PANTHER" id="PTHR34216">
    <property type="match status" value="1"/>
</dbReference>
<evidence type="ECO:0000256" key="3">
    <source>
        <dbReference type="SAM" id="MobiDB-lite"/>
    </source>
</evidence>
<dbReference type="SUPFAM" id="SSF88713">
    <property type="entry name" value="Glycoside hydrolase/deacetylase"/>
    <property type="match status" value="1"/>
</dbReference>
<evidence type="ECO:0000259" key="4">
    <source>
        <dbReference type="PROSITE" id="PS51677"/>
    </source>
</evidence>
<feature type="region of interest" description="Disordered" evidence="3">
    <location>
        <begin position="1"/>
        <end position="47"/>
    </location>
</feature>
<dbReference type="InterPro" id="IPR051398">
    <property type="entry name" value="Polysacch_Deacetylase"/>
</dbReference>
<dbReference type="EMBL" id="SDPP02000001">
    <property type="protein sequence ID" value="KAA1380689.1"/>
    <property type="molecule type" value="Genomic_DNA"/>
</dbReference>
<dbReference type="PROSITE" id="PS51677">
    <property type="entry name" value="NODB"/>
    <property type="match status" value="1"/>
</dbReference>
<evidence type="ECO:0000256" key="2">
    <source>
        <dbReference type="ARBA" id="ARBA00022729"/>
    </source>
</evidence>
<protein>
    <submittedName>
        <fullName evidence="5">Polysaccharide deacetylase family protein</fullName>
    </submittedName>
</protein>
<sequence length="294" mass="32922">MGPLRHRAARRQHRGRDDRGARRIGRTCRRRSPVTRPATADHRTPLVPGVLDEHQPAQGSAAGWPLVLYFHHVHPDVRHYTALTPTSFAAGLEAVLARFTPLDPRSFGREAVPRPEEPSVLITFDDGYRDNHDIARAILRDVGVRAVFFACTGLLGQRSAHAREDYMSLTECDALVDDGHVVAAHTRTHPHLDRIDPGRVQDEALGSIEDIARRYGPAAARLFAYPYGGIPERIDLPDGTLAFGSVRSPATPWTDHPQSIRRTYLPSGHQLLWPDLIDRWHRDWKLDDGAEGSR</sequence>
<comment type="subcellular location">
    <subcellularLocation>
        <location evidence="1">Secreted</location>
    </subcellularLocation>
</comment>
<accession>A0A641ARW7</accession>
<dbReference type="InterPro" id="IPR002509">
    <property type="entry name" value="NODB_dom"/>
</dbReference>
<name>A0A641ARW7_9ACTN</name>
<dbReference type="Pfam" id="PF01522">
    <property type="entry name" value="Polysacc_deac_1"/>
    <property type="match status" value="1"/>
</dbReference>
<comment type="caution">
    <text evidence="5">The sequence shown here is derived from an EMBL/GenBank/DDBJ whole genome shotgun (WGS) entry which is preliminary data.</text>
</comment>
<dbReference type="GO" id="GO:0005975">
    <property type="term" value="P:carbohydrate metabolic process"/>
    <property type="evidence" value="ECO:0007669"/>
    <property type="project" value="InterPro"/>
</dbReference>
<organism evidence="5 6">
    <name type="scientific">Aeromicrobium fastidiosum</name>
    <dbReference type="NCBI Taxonomy" id="52699"/>
    <lineage>
        <taxon>Bacteria</taxon>
        <taxon>Bacillati</taxon>
        <taxon>Actinomycetota</taxon>
        <taxon>Actinomycetes</taxon>
        <taxon>Propionibacteriales</taxon>
        <taxon>Nocardioidaceae</taxon>
        <taxon>Aeromicrobium</taxon>
    </lineage>
</organism>
<reference evidence="5" key="1">
    <citation type="submission" date="2019-09" db="EMBL/GenBank/DDBJ databases">
        <authorList>
            <person name="Li J."/>
        </authorList>
    </citation>
    <scope>NUCLEOTIDE SEQUENCE [LARGE SCALE GENOMIC DNA]</scope>
    <source>
        <strain evidence="5">NRBC 14897</strain>
    </source>
</reference>
<proteinExistence type="predicted"/>
<gene>
    <name evidence="5" type="ORF">ESP62_005845</name>
</gene>